<keyword evidence="2" id="KW-1185">Reference proteome</keyword>
<dbReference type="SUPFAM" id="SSF52402">
    <property type="entry name" value="Adenine nucleotide alpha hydrolases-like"/>
    <property type="match status" value="1"/>
</dbReference>
<proteinExistence type="predicted"/>
<gene>
    <name evidence="1" type="ORF">sS8_1012</name>
</gene>
<dbReference type="OrthoDB" id="5565593at2"/>
<reference evidence="1 2" key="1">
    <citation type="submission" date="2016-12" db="EMBL/GenBank/DDBJ databases">
        <title>Genome sequencing of Methylocaldum marinum.</title>
        <authorList>
            <person name="Takeuchi M."/>
            <person name="Kamagata Y."/>
            <person name="Hiraoka S."/>
            <person name="Oshima K."/>
            <person name="Hattori M."/>
            <person name="Iwasaki W."/>
        </authorList>
    </citation>
    <scope>NUCLEOTIDE SEQUENCE [LARGE SCALE GENOMIC DNA]</scope>
    <source>
        <strain evidence="1 2">S8</strain>
    </source>
</reference>
<evidence type="ECO:0000313" key="2">
    <source>
        <dbReference type="Proteomes" id="UP000266313"/>
    </source>
</evidence>
<dbReference type="KEGG" id="mmai:sS8_1012"/>
<dbReference type="Gene3D" id="3.40.50.12370">
    <property type="match status" value="1"/>
</dbReference>
<protein>
    <recommendedName>
        <fullName evidence="3">UspA domain-containing protein</fullName>
    </recommendedName>
</protein>
<dbReference type="RefSeq" id="WP_119628669.1">
    <property type="nucleotide sequence ID" value="NZ_AP017928.1"/>
</dbReference>
<evidence type="ECO:0000313" key="1">
    <source>
        <dbReference type="EMBL" id="BBA32977.1"/>
    </source>
</evidence>
<dbReference type="AlphaFoldDB" id="A0A250KN23"/>
<accession>A0A250KN23</accession>
<sequence>MAENTPIPERVVVALNLLRHDIGILELAAHLAARKQAQLIAVYVEETNLIHLAELPFAMEIDRICAAERKVELSRLMRALRSSTEQIQEALYRLNERLRIDVSFRTVRGHFVSSVMSEIEQVDVVFLPKRTEAQRSIGSKKAAMYPIWVVFDGSEGAERALQMAAELVELESSQLYVALPTETGIKLETLKKQALHCCTSRADVRFVSVCPMDTQNLMRSMQRTGCRLLVVRRQDGDFSKAISEAVACPVVLV</sequence>
<organism evidence="1 2">
    <name type="scientific">Methylocaldum marinum</name>
    <dbReference type="NCBI Taxonomy" id="1432792"/>
    <lineage>
        <taxon>Bacteria</taxon>
        <taxon>Pseudomonadati</taxon>
        <taxon>Pseudomonadota</taxon>
        <taxon>Gammaproteobacteria</taxon>
        <taxon>Methylococcales</taxon>
        <taxon>Methylococcaceae</taxon>
        <taxon>Methylocaldum</taxon>
    </lineage>
</organism>
<name>A0A250KN23_9GAMM</name>
<dbReference type="EMBL" id="AP017928">
    <property type="protein sequence ID" value="BBA32977.1"/>
    <property type="molecule type" value="Genomic_DNA"/>
</dbReference>
<dbReference type="Proteomes" id="UP000266313">
    <property type="component" value="Chromosome"/>
</dbReference>
<evidence type="ECO:0008006" key="3">
    <source>
        <dbReference type="Google" id="ProtNLM"/>
    </source>
</evidence>